<evidence type="ECO:0000256" key="5">
    <source>
        <dbReference type="ARBA" id="ARBA00022723"/>
    </source>
</evidence>
<comment type="caution">
    <text evidence="11">The sequence shown here is derived from an EMBL/GenBank/DDBJ whole genome shotgun (WGS) entry which is preliminary data.</text>
</comment>
<dbReference type="PROSITE" id="PS51837">
    <property type="entry name" value="LITAF"/>
    <property type="match status" value="1"/>
</dbReference>
<feature type="region of interest" description="Disordered" evidence="8">
    <location>
        <begin position="1"/>
        <end position="59"/>
    </location>
</feature>
<keyword evidence="6" id="KW-0862">Zinc</keyword>
<evidence type="ECO:0000256" key="7">
    <source>
        <dbReference type="ARBA" id="ARBA00023136"/>
    </source>
</evidence>
<keyword evidence="12" id="KW-1185">Reference proteome</keyword>
<evidence type="ECO:0000256" key="3">
    <source>
        <dbReference type="ARBA" id="ARBA00004630"/>
    </source>
</evidence>
<feature type="transmembrane region" description="Helical" evidence="9">
    <location>
        <begin position="122"/>
        <end position="146"/>
    </location>
</feature>
<name>A0A9Q1H964_HOLLE</name>
<dbReference type="PANTHER" id="PTHR23292">
    <property type="entry name" value="LIPOPOLYSACCHARIDE-INDUCED TUMOR NECROSIS FACTOR-ALPHA FACTOR"/>
    <property type="match status" value="1"/>
</dbReference>
<evidence type="ECO:0000256" key="4">
    <source>
        <dbReference type="ARBA" id="ARBA00005975"/>
    </source>
</evidence>
<keyword evidence="7 9" id="KW-0472">Membrane</keyword>
<proteinExistence type="inferred from homology"/>
<evidence type="ECO:0000256" key="1">
    <source>
        <dbReference type="ARBA" id="ARBA00004414"/>
    </source>
</evidence>
<gene>
    <name evidence="11" type="ORF">HOLleu_17581</name>
</gene>
<keyword evidence="5" id="KW-0479">Metal-binding</keyword>
<sequence length="169" mass="18614">MSDQPPPYPGTEKGSSPPYSENPAYPPTGQQGYSSFPQNYSQPGYPQQPQPAAGYTYQPYPQTIQPQQPTYPQGGYPVNTQPVAAGTTVTILQTCYRDVPVETQCPNCNNHVTTQVTYDAGAMAWLMCFIMCLVGLWCCCCIPFCVDGLKDADHHCPNCKHRIAHYSPL</sequence>
<dbReference type="Proteomes" id="UP001152320">
    <property type="component" value="Chromosome 8"/>
</dbReference>
<organism evidence="11 12">
    <name type="scientific">Holothuria leucospilota</name>
    <name type="common">Black long sea cucumber</name>
    <name type="synonym">Mertensiothuria leucospilota</name>
    <dbReference type="NCBI Taxonomy" id="206669"/>
    <lineage>
        <taxon>Eukaryota</taxon>
        <taxon>Metazoa</taxon>
        <taxon>Echinodermata</taxon>
        <taxon>Eleutherozoa</taxon>
        <taxon>Echinozoa</taxon>
        <taxon>Holothuroidea</taxon>
        <taxon>Aspidochirotacea</taxon>
        <taxon>Aspidochirotida</taxon>
        <taxon>Holothuriidae</taxon>
        <taxon>Holothuria</taxon>
    </lineage>
</organism>
<reference evidence="11" key="1">
    <citation type="submission" date="2021-10" db="EMBL/GenBank/DDBJ databases">
        <title>Tropical sea cucumber genome reveals ecological adaptation and Cuvierian tubules defense mechanism.</title>
        <authorList>
            <person name="Chen T."/>
        </authorList>
    </citation>
    <scope>NUCLEOTIDE SEQUENCE</scope>
    <source>
        <strain evidence="11">Nanhai2018</strain>
        <tissue evidence="11">Muscle</tissue>
    </source>
</reference>
<evidence type="ECO:0000259" key="10">
    <source>
        <dbReference type="PROSITE" id="PS51837"/>
    </source>
</evidence>
<evidence type="ECO:0000313" key="11">
    <source>
        <dbReference type="EMBL" id="KAJ8036916.1"/>
    </source>
</evidence>
<evidence type="ECO:0000313" key="12">
    <source>
        <dbReference type="Proteomes" id="UP001152320"/>
    </source>
</evidence>
<protein>
    <submittedName>
        <fullName evidence="11">Lipopolysaccharide-induced tumor necrosis factor-alpha factor-like</fullName>
    </submittedName>
</protein>
<dbReference type="Pfam" id="PF10601">
    <property type="entry name" value="zf-LITAF-like"/>
    <property type="match status" value="1"/>
</dbReference>
<dbReference type="InterPro" id="IPR037519">
    <property type="entry name" value="LITAF_fam"/>
</dbReference>
<keyword evidence="9" id="KW-1133">Transmembrane helix</keyword>
<keyword evidence="9" id="KW-0812">Transmembrane</keyword>
<dbReference type="GO" id="GO:0005765">
    <property type="term" value="C:lysosomal membrane"/>
    <property type="evidence" value="ECO:0007669"/>
    <property type="project" value="UniProtKB-SubCell"/>
</dbReference>
<evidence type="ECO:0000256" key="8">
    <source>
        <dbReference type="SAM" id="MobiDB-lite"/>
    </source>
</evidence>
<evidence type="ECO:0000256" key="6">
    <source>
        <dbReference type="ARBA" id="ARBA00022833"/>
    </source>
</evidence>
<dbReference type="OrthoDB" id="4713066at2759"/>
<dbReference type="PANTHER" id="PTHR23292:SF6">
    <property type="entry name" value="FI16602P1-RELATED"/>
    <property type="match status" value="1"/>
</dbReference>
<evidence type="ECO:0000256" key="9">
    <source>
        <dbReference type="SAM" id="Phobius"/>
    </source>
</evidence>
<comment type="similarity">
    <text evidence="4">Belongs to the CDIP1/LITAF family.</text>
</comment>
<accession>A0A9Q1H964</accession>
<comment type="subcellular location">
    <subcellularLocation>
        <location evidence="2">Endosome membrane</location>
        <topology evidence="2">Peripheral membrane protein</topology>
    </subcellularLocation>
    <subcellularLocation>
        <location evidence="1">Late endosome membrane</location>
    </subcellularLocation>
    <subcellularLocation>
        <location evidence="3">Lysosome membrane</location>
        <topology evidence="3">Peripheral membrane protein</topology>
        <orientation evidence="3">Cytoplasmic side</orientation>
    </subcellularLocation>
</comment>
<feature type="domain" description="LITAF" evidence="10">
    <location>
        <begin position="85"/>
        <end position="168"/>
    </location>
</feature>
<dbReference type="EMBL" id="JAIZAY010000008">
    <property type="protein sequence ID" value="KAJ8036916.1"/>
    <property type="molecule type" value="Genomic_DNA"/>
</dbReference>
<dbReference type="InterPro" id="IPR006629">
    <property type="entry name" value="LITAF"/>
</dbReference>
<dbReference type="GO" id="GO:0031902">
    <property type="term" value="C:late endosome membrane"/>
    <property type="evidence" value="ECO:0007669"/>
    <property type="project" value="UniProtKB-SubCell"/>
</dbReference>
<evidence type="ECO:0000256" key="2">
    <source>
        <dbReference type="ARBA" id="ARBA00004481"/>
    </source>
</evidence>
<feature type="compositionally biased region" description="Low complexity" evidence="8">
    <location>
        <begin position="37"/>
        <end position="59"/>
    </location>
</feature>
<dbReference type="GO" id="GO:0008270">
    <property type="term" value="F:zinc ion binding"/>
    <property type="evidence" value="ECO:0007669"/>
    <property type="project" value="TreeGrafter"/>
</dbReference>
<dbReference type="SMART" id="SM00714">
    <property type="entry name" value="LITAF"/>
    <property type="match status" value="1"/>
</dbReference>
<dbReference type="AlphaFoldDB" id="A0A9Q1H964"/>